<feature type="transmembrane region" description="Helical" evidence="1">
    <location>
        <begin position="20"/>
        <end position="41"/>
    </location>
</feature>
<evidence type="ECO:0000313" key="3">
    <source>
        <dbReference type="Proteomes" id="UP000198857"/>
    </source>
</evidence>
<protein>
    <recommendedName>
        <fullName evidence="4">DUF4386 family protein</fullName>
    </recommendedName>
</protein>
<feature type="transmembrane region" description="Helical" evidence="1">
    <location>
        <begin position="65"/>
        <end position="84"/>
    </location>
</feature>
<feature type="transmembrane region" description="Helical" evidence="1">
    <location>
        <begin position="96"/>
        <end position="118"/>
    </location>
</feature>
<accession>A0A1I5RHC4</accession>
<evidence type="ECO:0000313" key="2">
    <source>
        <dbReference type="EMBL" id="SFP57336.1"/>
    </source>
</evidence>
<feature type="transmembrane region" description="Helical" evidence="1">
    <location>
        <begin position="168"/>
        <end position="186"/>
    </location>
</feature>
<keyword evidence="1" id="KW-1133">Transmembrane helix</keyword>
<dbReference type="EMBL" id="FOWQ01000006">
    <property type="protein sequence ID" value="SFP57336.1"/>
    <property type="molecule type" value="Genomic_DNA"/>
</dbReference>
<evidence type="ECO:0000256" key="1">
    <source>
        <dbReference type="SAM" id="Phobius"/>
    </source>
</evidence>
<sequence length="220" mass="21536">MAMESAIDTVGREGVRRGHVGVAACGVGALALYVGAALSFADPLGGSATAEEAGARLQDSTIERAVLLFGGYLLLALVVVAALAEALRGGGAARRVVPALGVAHLFLFALGVAALGAARGVSATFDGEVGPASLTAGLVVSNAAFPLAQWAGAGFGVAVLLASWGLGGRLRGLGVAAAALGVGLLVPPIGWAVLYLTPLWFAAAGVLLAAGTRRSSAAAR</sequence>
<dbReference type="OrthoDB" id="5198322at2"/>
<feature type="transmembrane region" description="Helical" evidence="1">
    <location>
        <begin position="138"/>
        <end position="161"/>
    </location>
</feature>
<keyword evidence="1" id="KW-0472">Membrane</keyword>
<dbReference type="AlphaFoldDB" id="A0A1I5RHC4"/>
<keyword evidence="1" id="KW-0812">Transmembrane</keyword>
<dbReference type="RefSeq" id="WP_091111975.1">
    <property type="nucleotide sequence ID" value="NZ_FOWQ01000006.1"/>
</dbReference>
<gene>
    <name evidence="2" type="ORF">SAMN05660464_3522</name>
</gene>
<dbReference type="Proteomes" id="UP000198857">
    <property type="component" value="Unassembled WGS sequence"/>
</dbReference>
<reference evidence="3" key="1">
    <citation type="submission" date="2016-10" db="EMBL/GenBank/DDBJ databases">
        <authorList>
            <person name="Varghese N."/>
            <person name="Submissions S."/>
        </authorList>
    </citation>
    <scope>NUCLEOTIDE SEQUENCE [LARGE SCALE GENOMIC DNA]</scope>
    <source>
        <strain evidence="3">DSM 44208</strain>
    </source>
</reference>
<organism evidence="2 3">
    <name type="scientific">Geodermatophilus dictyosporus</name>
    <dbReference type="NCBI Taxonomy" id="1523247"/>
    <lineage>
        <taxon>Bacteria</taxon>
        <taxon>Bacillati</taxon>
        <taxon>Actinomycetota</taxon>
        <taxon>Actinomycetes</taxon>
        <taxon>Geodermatophilales</taxon>
        <taxon>Geodermatophilaceae</taxon>
        <taxon>Geodermatophilus</taxon>
    </lineage>
</organism>
<name>A0A1I5RHC4_9ACTN</name>
<keyword evidence="3" id="KW-1185">Reference proteome</keyword>
<evidence type="ECO:0008006" key="4">
    <source>
        <dbReference type="Google" id="ProtNLM"/>
    </source>
</evidence>
<proteinExistence type="predicted"/>
<dbReference type="STRING" id="1523247.SAMN05660464_3522"/>